<keyword evidence="1" id="KW-0812">Transmembrane</keyword>
<evidence type="ECO:0000313" key="3">
    <source>
        <dbReference type="Proteomes" id="UP001500840"/>
    </source>
</evidence>
<evidence type="ECO:0000313" key="2">
    <source>
        <dbReference type="EMBL" id="GAA4456595.1"/>
    </source>
</evidence>
<dbReference type="EMBL" id="BAABGA010000037">
    <property type="protein sequence ID" value="GAA4456595.1"/>
    <property type="molecule type" value="Genomic_DNA"/>
</dbReference>
<protein>
    <submittedName>
        <fullName evidence="2">Uncharacterized protein</fullName>
    </submittedName>
</protein>
<keyword evidence="3" id="KW-1185">Reference proteome</keyword>
<keyword evidence="1" id="KW-0472">Membrane</keyword>
<feature type="transmembrane region" description="Helical" evidence="1">
    <location>
        <begin position="15"/>
        <end position="39"/>
    </location>
</feature>
<sequence>MAVVGLRDADRSGDVFFVALMSGVIALVSMLPGLCLRWAKAIKSRLGSRGAASQSGSRQSADPFGDFVLASGMGMIFRLFGTVALFLFCRYQLAESSQWVAGFTIGWYAYLTSVEVGVLAFKQNRVATKVGKDTSSTDASLSANALPAKAKEYPSPSINSSVSSCSSLVRLHNSDALSTRPLGVLEA</sequence>
<dbReference type="Proteomes" id="UP001500840">
    <property type="component" value="Unassembled WGS sequence"/>
</dbReference>
<evidence type="ECO:0000256" key="1">
    <source>
        <dbReference type="SAM" id="Phobius"/>
    </source>
</evidence>
<gene>
    <name evidence="2" type="ORF">GCM10023156_32180</name>
</gene>
<feature type="transmembrane region" description="Helical" evidence="1">
    <location>
        <begin position="99"/>
        <end position="121"/>
    </location>
</feature>
<comment type="caution">
    <text evidence="2">The sequence shown here is derived from an EMBL/GenBank/DDBJ whole genome shotgun (WGS) entry which is preliminary data.</text>
</comment>
<proteinExistence type="predicted"/>
<reference evidence="3" key="1">
    <citation type="journal article" date="2019" name="Int. J. Syst. Evol. Microbiol.">
        <title>The Global Catalogue of Microorganisms (GCM) 10K type strain sequencing project: providing services to taxonomists for standard genome sequencing and annotation.</title>
        <authorList>
            <consortium name="The Broad Institute Genomics Platform"/>
            <consortium name="The Broad Institute Genome Sequencing Center for Infectious Disease"/>
            <person name="Wu L."/>
            <person name="Ma J."/>
        </authorList>
    </citation>
    <scope>NUCLEOTIDE SEQUENCE [LARGE SCALE GENOMIC DNA]</scope>
    <source>
        <strain evidence="3">JCM 17759</strain>
    </source>
</reference>
<accession>A0ABP8MWI6</accession>
<feature type="transmembrane region" description="Helical" evidence="1">
    <location>
        <begin position="67"/>
        <end position="93"/>
    </location>
</feature>
<keyword evidence="1" id="KW-1133">Transmembrane helix</keyword>
<organism evidence="2 3">
    <name type="scientific">Novipirellula rosea</name>
    <dbReference type="NCBI Taxonomy" id="1031540"/>
    <lineage>
        <taxon>Bacteria</taxon>
        <taxon>Pseudomonadati</taxon>
        <taxon>Planctomycetota</taxon>
        <taxon>Planctomycetia</taxon>
        <taxon>Pirellulales</taxon>
        <taxon>Pirellulaceae</taxon>
        <taxon>Novipirellula</taxon>
    </lineage>
</organism>
<name>A0ABP8MWI6_9BACT</name>